<protein>
    <submittedName>
        <fullName evidence="1">Uncharacterized protein</fullName>
    </submittedName>
</protein>
<gene>
    <name evidence="1" type="primary">ga28177</name>
    <name evidence="1" type="ORF">PR202_ga28177</name>
</gene>
<proteinExistence type="predicted"/>
<name>A0AAV5DHW6_ELECO</name>
<evidence type="ECO:0000313" key="1">
    <source>
        <dbReference type="EMBL" id="GJN10113.1"/>
    </source>
</evidence>
<comment type="caution">
    <text evidence="1">The sequence shown here is derived from an EMBL/GenBank/DDBJ whole genome shotgun (WGS) entry which is preliminary data.</text>
</comment>
<dbReference type="AlphaFoldDB" id="A0AAV5DHW6"/>
<dbReference type="Proteomes" id="UP001054889">
    <property type="component" value="Unassembled WGS sequence"/>
</dbReference>
<evidence type="ECO:0000313" key="2">
    <source>
        <dbReference type="Proteomes" id="UP001054889"/>
    </source>
</evidence>
<dbReference type="EMBL" id="BQKI01000017">
    <property type="protein sequence ID" value="GJN10113.1"/>
    <property type="molecule type" value="Genomic_DNA"/>
</dbReference>
<keyword evidence="2" id="KW-1185">Reference proteome</keyword>
<reference evidence="1" key="2">
    <citation type="submission" date="2021-12" db="EMBL/GenBank/DDBJ databases">
        <title>Resequencing data analysis of finger millet.</title>
        <authorList>
            <person name="Hatakeyama M."/>
            <person name="Aluri S."/>
            <person name="Balachadran M.T."/>
            <person name="Sivarajan S.R."/>
            <person name="Poveda L."/>
            <person name="Shimizu-Inatsugi R."/>
            <person name="Schlapbach R."/>
            <person name="Sreeman S.M."/>
            <person name="Shimizu K.K."/>
        </authorList>
    </citation>
    <scope>NUCLEOTIDE SEQUENCE</scope>
</reference>
<accession>A0AAV5DHW6</accession>
<sequence>MDLKTTSWRCFHSCQQQRMMKQFRWRVGTPAGVGMSQSAVTRTVVDRLTPIVFQNRLAKLQPKIRCCAVSSPSEHISQVASGAIRELKILEQILQFLQFILCSSGESWDQQGVHPTCEDMAYGGVGGDTVAVECRLWLPRAHWRACRPISGCTWLWDALAFSGPAPERINGELAKVGFVSAIAVEAMTRGDGPFAQAANGTGQA</sequence>
<reference evidence="1" key="1">
    <citation type="journal article" date="2018" name="DNA Res.">
        <title>Multiple hybrid de novo genome assembly of finger millet, an orphan allotetraploid crop.</title>
        <authorList>
            <person name="Hatakeyama M."/>
            <person name="Aluri S."/>
            <person name="Balachadran M.T."/>
            <person name="Sivarajan S.R."/>
            <person name="Patrignani A."/>
            <person name="Gruter S."/>
            <person name="Poveda L."/>
            <person name="Shimizu-Inatsugi R."/>
            <person name="Baeten J."/>
            <person name="Francoijs K.J."/>
            <person name="Nataraja K.N."/>
            <person name="Reddy Y.A.N."/>
            <person name="Phadnis S."/>
            <person name="Ravikumar R.L."/>
            <person name="Schlapbach R."/>
            <person name="Sreeman S.M."/>
            <person name="Shimizu K.K."/>
        </authorList>
    </citation>
    <scope>NUCLEOTIDE SEQUENCE</scope>
</reference>
<organism evidence="1 2">
    <name type="scientific">Eleusine coracana subsp. coracana</name>
    <dbReference type="NCBI Taxonomy" id="191504"/>
    <lineage>
        <taxon>Eukaryota</taxon>
        <taxon>Viridiplantae</taxon>
        <taxon>Streptophyta</taxon>
        <taxon>Embryophyta</taxon>
        <taxon>Tracheophyta</taxon>
        <taxon>Spermatophyta</taxon>
        <taxon>Magnoliopsida</taxon>
        <taxon>Liliopsida</taxon>
        <taxon>Poales</taxon>
        <taxon>Poaceae</taxon>
        <taxon>PACMAD clade</taxon>
        <taxon>Chloridoideae</taxon>
        <taxon>Cynodonteae</taxon>
        <taxon>Eleusininae</taxon>
        <taxon>Eleusine</taxon>
    </lineage>
</organism>